<evidence type="ECO:0000256" key="4">
    <source>
        <dbReference type="ARBA" id="ARBA00009183"/>
    </source>
</evidence>
<evidence type="ECO:0000256" key="27">
    <source>
        <dbReference type="ARBA" id="ARBA00048088"/>
    </source>
</evidence>
<dbReference type="AlphaFoldDB" id="T1KE60"/>
<dbReference type="GO" id="GO:0047822">
    <property type="term" value="F:hypotaurine monooxygenase activity"/>
    <property type="evidence" value="ECO:0007669"/>
    <property type="project" value="RHEA"/>
</dbReference>
<comment type="similarity">
    <text evidence="4 33 34">Belongs to the FMO family.</text>
</comment>
<keyword evidence="15 33" id="KW-0503">Monooxygenase</keyword>
<dbReference type="GO" id="GO:0050660">
    <property type="term" value="F:flavin adenine dinucleotide binding"/>
    <property type="evidence" value="ECO:0007669"/>
    <property type="project" value="InterPro"/>
</dbReference>
<keyword evidence="16" id="KW-0443">Lipid metabolism</keyword>
<organism evidence="35 36">
    <name type="scientific">Tetranychus urticae</name>
    <name type="common">Two-spotted spider mite</name>
    <dbReference type="NCBI Taxonomy" id="32264"/>
    <lineage>
        <taxon>Eukaryota</taxon>
        <taxon>Metazoa</taxon>
        <taxon>Ecdysozoa</taxon>
        <taxon>Arthropoda</taxon>
        <taxon>Chelicerata</taxon>
        <taxon>Arachnida</taxon>
        <taxon>Acari</taxon>
        <taxon>Acariformes</taxon>
        <taxon>Trombidiformes</taxon>
        <taxon>Prostigmata</taxon>
        <taxon>Eleutherengona</taxon>
        <taxon>Raphignathae</taxon>
        <taxon>Tetranychoidea</taxon>
        <taxon>Tetranychidae</taxon>
        <taxon>Tetranychus</taxon>
    </lineage>
</organism>
<comment type="catalytic activity">
    <reaction evidence="32">
        <text>octan-3-one + NADPH + O2 + H(+) = pentyl propanoate + NADP(+) + H2O</text>
        <dbReference type="Rhea" id="RHEA:54840"/>
        <dbReference type="ChEBI" id="CHEBI:15377"/>
        <dbReference type="ChEBI" id="CHEBI:15378"/>
        <dbReference type="ChEBI" id="CHEBI:15379"/>
        <dbReference type="ChEBI" id="CHEBI:57783"/>
        <dbReference type="ChEBI" id="CHEBI:58349"/>
        <dbReference type="ChEBI" id="CHEBI:80946"/>
        <dbReference type="ChEBI" id="CHEBI:87373"/>
    </reaction>
    <physiologicalReaction direction="left-to-right" evidence="32">
        <dbReference type="Rhea" id="RHEA:54841"/>
    </physiologicalReaction>
</comment>
<evidence type="ECO:0000256" key="30">
    <source>
        <dbReference type="ARBA" id="ARBA00048990"/>
    </source>
</evidence>
<evidence type="ECO:0000256" key="31">
    <source>
        <dbReference type="ARBA" id="ARBA00049443"/>
    </source>
</evidence>
<evidence type="ECO:0000256" key="11">
    <source>
        <dbReference type="ARBA" id="ARBA00022848"/>
    </source>
</evidence>
<comment type="catalytic activity">
    <reaction evidence="22">
        <text>heptan-2-one + NADPH + O2 + H(+) = pentyl acetate + NADP(+) + H2O</text>
        <dbReference type="Rhea" id="RHEA:54836"/>
        <dbReference type="ChEBI" id="CHEBI:5672"/>
        <dbReference type="ChEBI" id="CHEBI:15377"/>
        <dbReference type="ChEBI" id="CHEBI:15378"/>
        <dbReference type="ChEBI" id="CHEBI:15379"/>
        <dbReference type="ChEBI" id="CHEBI:57783"/>
        <dbReference type="ChEBI" id="CHEBI:58349"/>
        <dbReference type="ChEBI" id="CHEBI:87362"/>
    </reaction>
    <physiologicalReaction direction="left-to-right" evidence="22">
        <dbReference type="Rhea" id="RHEA:54837"/>
    </physiologicalReaction>
</comment>
<dbReference type="PRINTS" id="PR00370">
    <property type="entry name" value="FMOXYGENASE"/>
</dbReference>
<dbReference type="GO" id="GO:0005789">
    <property type="term" value="C:endoplasmic reticulum membrane"/>
    <property type="evidence" value="ECO:0007669"/>
    <property type="project" value="UniProtKB-SubCell"/>
</dbReference>
<comment type="catalytic activity">
    <reaction evidence="28">
        <text>octan-3-one + NADPH + O2 + H(+) = ethyl hexanoate + NADP(+) + H2O</text>
        <dbReference type="Rhea" id="RHEA:54856"/>
        <dbReference type="ChEBI" id="CHEBI:15377"/>
        <dbReference type="ChEBI" id="CHEBI:15378"/>
        <dbReference type="ChEBI" id="CHEBI:15379"/>
        <dbReference type="ChEBI" id="CHEBI:57783"/>
        <dbReference type="ChEBI" id="CHEBI:58349"/>
        <dbReference type="ChEBI" id="CHEBI:80946"/>
        <dbReference type="ChEBI" id="CHEBI:86055"/>
    </reaction>
    <physiologicalReaction direction="left-to-right" evidence="28">
        <dbReference type="Rhea" id="RHEA:54857"/>
    </physiologicalReaction>
</comment>
<sequence length="515" mass="58621">MANVKSIAVIGAGASGLTAIKQCVENGFNVTCFERTEIFGGLWRYHDDDIDGVASVTKTTIINTSKELSAFSDFPPPDDFPNFMHNRLMWKYFEMYAKKFNLNDYIKYKHEVKAIAKSSDYEKTGRWLVKYVDDEDNEIEEQFDGVMICTGHHATPHEPKFPGQDKFQGTVIHSHSFKNADKYLDQKVVVVGVGNSGLDIATELGRIASQVYLSTRRGTWVANRTFLKGLPYDFCINSRLINTIAGYFSRPWNYLMETVLDIYFDHEAYGLKPKHRLCGQHPAIQDELANSIMSGRILVRKNIKCFTEKGVIFEGSNEEIACDTVILATGYKIGFPFIDPSIIDIVDNRVELYKNVFNPRLEHPHTLAFIGLIQPLGAIFPISEMQSRWFAGLMKGQFKLPPKDKMISIMKMDNEARDKLFYASPRNTIEVHWIPYMDEIASFIGAKPNMTKLALTDPVLWYNCLLKPCVSYQYRLNGPNPWEGARQAILELDKRLYAPLKIEDTDQPNGKVRAG</sequence>
<dbReference type="InterPro" id="IPR050346">
    <property type="entry name" value="FMO-like"/>
</dbReference>
<evidence type="ECO:0000256" key="15">
    <source>
        <dbReference type="ARBA" id="ARBA00023033"/>
    </source>
</evidence>
<evidence type="ECO:0000256" key="23">
    <source>
        <dbReference type="ARBA" id="ARBA00047855"/>
    </source>
</evidence>
<comment type="function">
    <text evidence="19">Broad spectrum monooxygenase that catalyzes the oxygenation of a wide variety of nitrogen- and sulfur-containing compounds including xenobiotics. Catalyzes the S-oxygenation of hypotaurine to produce taurine, an organic osmolyte involved in cell volume regulation as well as a variety of cytoprotective and developmental processes. In vitro, catalyzes the N-oxygenation of trimethylamine (TMA) to produce trimethylamine N-oxide (TMAO) and could therefore participate to the detoxification of this compound that is generated by the action of gut microbiota from dietary precursors such as choline, choline containing compounds, betaine or L-carnitine.</text>
</comment>
<dbReference type="PRINTS" id="PR01125">
    <property type="entry name" value="FMOXYGENASE5"/>
</dbReference>
<keyword evidence="13" id="KW-1133">Transmembrane helix</keyword>
<comment type="catalytic activity">
    <reaction evidence="29">
        <text>(2E)-geranial + NADPH + O2 + H(+) = (1E)-2,6-dimethylhepta-1,5-dien-1-yl formate + NADP(+) + H2O</text>
        <dbReference type="Rhea" id="RHEA:54860"/>
        <dbReference type="ChEBI" id="CHEBI:15377"/>
        <dbReference type="ChEBI" id="CHEBI:15378"/>
        <dbReference type="ChEBI" id="CHEBI:15379"/>
        <dbReference type="ChEBI" id="CHEBI:16980"/>
        <dbReference type="ChEBI" id="CHEBI:57783"/>
        <dbReference type="ChEBI" id="CHEBI:58349"/>
        <dbReference type="ChEBI" id="CHEBI:138375"/>
    </reaction>
    <physiologicalReaction direction="left-to-right" evidence="29">
        <dbReference type="Rhea" id="RHEA:54861"/>
    </physiologicalReaction>
</comment>
<evidence type="ECO:0000256" key="12">
    <source>
        <dbReference type="ARBA" id="ARBA00022857"/>
    </source>
</evidence>
<dbReference type="GO" id="GO:0006629">
    <property type="term" value="P:lipid metabolic process"/>
    <property type="evidence" value="ECO:0007669"/>
    <property type="project" value="UniProtKB-KW"/>
</dbReference>
<dbReference type="HOGENOM" id="CLU_006909_8_2_1"/>
<comment type="catalytic activity">
    <reaction evidence="20">
        <text>hypotaurine + NADH + O2 + H(+) = taurine + NAD(+) + H2O</text>
        <dbReference type="Rhea" id="RHEA:74111"/>
        <dbReference type="ChEBI" id="CHEBI:15377"/>
        <dbReference type="ChEBI" id="CHEBI:15378"/>
        <dbReference type="ChEBI" id="CHEBI:15379"/>
        <dbReference type="ChEBI" id="CHEBI:57540"/>
        <dbReference type="ChEBI" id="CHEBI:57853"/>
        <dbReference type="ChEBI" id="CHEBI:57945"/>
        <dbReference type="ChEBI" id="CHEBI:507393"/>
        <dbReference type="EC" id="1.14.13.8"/>
    </reaction>
    <physiologicalReaction direction="left-to-right" evidence="20">
        <dbReference type="Rhea" id="RHEA:74112"/>
    </physiologicalReaction>
</comment>
<evidence type="ECO:0000256" key="1">
    <source>
        <dbReference type="ARBA" id="ARBA00001974"/>
    </source>
</evidence>
<keyword evidence="11" id="KW-0492">Microsome</keyword>
<evidence type="ECO:0000256" key="34">
    <source>
        <dbReference type="RuleBase" id="RU361177"/>
    </source>
</evidence>
<evidence type="ECO:0000256" key="14">
    <source>
        <dbReference type="ARBA" id="ARBA00023002"/>
    </source>
</evidence>
<comment type="catalytic activity">
    <reaction evidence="26">
        <text>hypotaurine + NADPH + O2 + H(+) = taurine + NADP(+) + H2O</text>
        <dbReference type="Rhea" id="RHEA:69819"/>
        <dbReference type="ChEBI" id="CHEBI:15377"/>
        <dbReference type="ChEBI" id="CHEBI:15378"/>
        <dbReference type="ChEBI" id="CHEBI:15379"/>
        <dbReference type="ChEBI" id="CHEBI:57783"/>
        <dbReference type="ChEBI" id="CHEBI:57853"/>
        <dbReference type="ChEBI" id="CHEBI:58349"/>
        <dbReference type="ChEBI" id="CHEBI:507393"/>
        <dbReference type="EC" id="1.14.13.8"/>
    </reaction>
    <physiologicalReaction direction="left-to-right" evidence="26">
        <dbReference type="Rhea" id="RHEA:69820"/>
    </physiologicalReaction>
</comment>
<evidence type="ECO:0000313" key="36">
    <source>
        <dbReference type="Proteomes" id="UP000015104"/>
    </source>
</evidence>
<dbReference type="KEGG" id="tut:107363119"/>
<dbReference type="InterPro" id="IPR036188">
    <property type="entry name" value="FAD/NAD-bd_sf"/>
</dbReference>
<evidence type="ECO:0000313" key="35">
    <source>
        <dbReference type="EnsemblMetazoa" id="tetur09g05410.1"/>
    </source>
</evidence>
<dbReference type="Gene3D" id="3.50.50.60">
    <property type="entry name" value="FAD/NAD(P)-binding domain"/>
    <property type="match status" value="3"/>
</dbReference>
<keyword evidence="17 33" id="KW-0472">Membrane</keyword>
<dbReference type="STRING" id="32264.T1KE60"/>
<comment type="function">
    <text evidence="18">Acts as a Baeyer-Villiger monooxygenase on a broad range of substrates. Catalyzes the insertion of an oxygen atom into a carbon-carbon bond adjacent to a carbonyl, which converts ketones to esters. Active on diverse carbonyl compounds, whereas soft nucleophiles are mostly non- or poorly reactive. In contrast with other forms of FMO it is non- or poorly active on 'classical' substrates such as drugs, pesticides, and dietary components containing soft nucleophilic heteroatoms. Able to oxidize drug molecules bearing a carbonyl group on an aliphatic chain, such as nabumetone and pentoxifylline. Also, in the absence of substrates, shows slow but yet significant NADPH oxidase activity. Acts as a positive modulator of cholesterol biosynthesis as well as glucose homeostasis, promoting metabolic aging via pleiotropic effects.</text>
</comment>
<dbReference type="InterPro" id="IPR000960">
    <property type="entry name" value="Flavin_mOase"/>
</dbReference>
<dbReference type="eggNOG" id="KOG1399">
    <property type="taxonomic scope" value="Eukaryota"/>
</dbReference>
<evidence type="ECO:0000256" key="6">
    <source>
        <dbReference type="ARBA" id="ARBA00022553"/>
    </source>
</evidence>
<gene>
    <name evidence="35" type="primary">107363119</name>
</gene>
<evidence type="ECO:0000256" key="26">
    <source>
        <dbReference type="ARBA" id="ARBA00048041"/>
    </source>
</evidence>
<evidence type="ECO:0000256" key="2">
    <source>
        <dbReference type="ARBA" id="ARBA00004389"/>
    </source>
</evidence>
<comment type="catalytic activity">
    <reaction evidence="25">
        <text>hexan-3-one + NADPH + O2 + H(+) = ethyl butanoate + NADP(+) + H2O</text>
        <dbReference type="Rhea" id="RHEA:54844"/>
        <dbReference type="ChEBI" id="CHEBI:15377"/>
        <dbReference type="ChEBI" id="CHEBI:15378"/>
        <dbReference type="ChEBI" id="CHEBI:15379"/>
        <dbReference type="ChEBI" id="CHEBI:57783"/>
        <dbReference type="ChEBI" id="CHEBI:58349"/>
        <dbReference type="ChEBI" id="CHEBI:88764"/>
        <dbReference type="ChEBI" id="CHEBI:89891"/>
    </reaction>
    <physiologicalReaction direction="left-to-right" evidence="25">
        <dbReference type="Rhea" id="RHEA:54845"/>
    </physiologicalReaction>
</comment>
<dbReference type="EnsemblMetazoa" id="tetur09g05410.1">
    <property type="protein sequence ID" value="tetur09g05410.1"/>
    <property type="gene ID" value="tetur09g05410"/>
</dbReference>
<evidence type="ECO:0000256" key="25">
    <source>
        <dbReference type="ARBA" id="ARBA00047977"/>
    </source>
</evidence>
<comment type="catalytic activity">
    <reaction evidence="27">
        <text>trimethylamine + NADPH + O2 = trimethylamine N-oxide + NADP(+) + H2O</text>
        <dbReference type="Rhea" id="RHEA:31979"/>
        <dbReference type="ChEBI" id="CHEBI:15377"/>
        <dbReference type="ChEBI" id="CHEBI:15379"/>
        <dbReference type="ChEBI" id="CHEBI:15724"/>
        <dbReference type="ChEBI" id="CHEBI:57783"/>
        <dbReference type="ChEBI" id="CHEBI:58349"/>
        <dbReference type="ChEBI" id="CHEBI:58389"/>
        <dbReference type="EC" id="1.14.13.148"/>
    </reaction>
    <physiologicalReaction direction="left-to-right" evidence="27">
        <dbReference type="Rhea" id="RHEA:31980"/>
    </physiologicalReaction>
</comment>
<evidence type="ECO:0000256" key="3">
    <source>
        <dbReference type="ARBA" id="ARBA00004524"/>
    </source>
</evidence>
<comment type="catalytic activity">
    <reaction evidence="21">
        <text>hexan-3-one + NADPH + O2 + H(+) = propyl propanoate + NADP(+) + H2O</text>
        <dbReference type="Rhea" id="RHEA:54848"/>
        <dbReference type="ChEBI" id="CHEBI:15377"/>
        <dbReference type="ChEBI" id="CHEBI:15378"/>
        <dbReference type="ChEBI" id="CHEBI:15379"/>
        <dbReference type="ChEBI" id="CHEBI:57783"/>
        <dbReference type="ChEBI" id="CHEBI:58349"/>
        <dbReference type="ChEBI" id="CHEBI:89828"/>
        <dbReference type="ChEBI" id="CHEBI:89891"/>
    </reaction>
    <physiologicalReaction direction="left-to-right" evidence="21">
        <dbReference type="Rhea" id="RHEA:54849"/>
    </physiologicalReaction>
</comment>
<dbReference type="FunFam" id="3.50.50.60:FF:000159">
    <property type="entry name" value="Dimethylaniline monooxygenase [N-oxide-forming]"/>
    <property type="match status" value="1"/>
</dbReference>
<keyword evidence="14 33" id="KW-0560">Oxidoreductase</keyword>
<evidence type="ECO:0000256" key="7">
    <source>
        <dbReference type="ARBA" id="ARBA00022630"/>
    </source>
</evidence>
<dbReference type="EC" id="1.-.-.-" evidence="34"/>
<dbReference type="SUPFAM" id="SSF51905">
    <property type="entry name" value="FAD/NAD(P)-binding domain"/>
    <property type="match status" value="2"/>
</dbReference>
<dbReference type="GO" id="GO:0034899">
    <property type="term" value="F:trimethylamine monooxygenase activity"/>
    <property type="evidence" value="ECO:0007669"/>
    <property type="project" value="UniProtKB-EC"/>
</dbReference>
<dbReference type="PIRSF" id="PIRSF000332">
    <property type="entry name" value="FMO"/>
    <property type="match status" value="1"/>
</dbReference>
<comment type="catalytic activity">
    <reaction evidence="24">
        <text>NADPH + O2 + H(+) = H2O2 + NADP(+)</text>
        <dbReference type="Rhea" id="RHEA:11260"/>
        <dbReference type="ChEBI" id="CHEBI:15378"/>
        <dbReference type="ChEBI" id="CHEBI:15379"/>
        <dbReference type="ChEBI" id="CHEBI:16240"/>
        <dbReference type="ChEBI" id="CHEBI:57783"/>
        <dbReference type="ChEBI" id="CHEBI:58349"/>
        <dbReference type="EC" id="1.6.3.1"/>
    </reaction>
    <physiologicalReaction direction="left-to-right" evidence="24">
        <dbReference type="Rhea" id="RHEA:11261"/>
    </physiologicalReaction>
</comment>
<evidence type="ECO:0000256" key="9">
    <source>
        <dbReference type="ARBA" id="ARBA00022824"/>
    </source>
</evidence>
<protein>
    <recommendedName>
        <fullName evidence="34">Flavin-containing monooxygenase</fullName>
        <ecNumber evidence="34">1.-.-.-</ecNumber>
    </recommendedName>
</protein>
<keyword evidence="6" id="KW-0597">Phosphoprotein</keyword>
<keyword evidence="7 33" id="KW-0285">Flavoprotein</keyword>
<reference evidence="36" key="1">
    <citation type="submission" date="2011-08" db="EMBL/GenBank/DDBJ databases">
        <authorList>
            <person name="Rombauts S."/>
        </authorList>
    </citation>
    <scope>NUCLEOTIDE SEQUENCE</scope>
    <source>
        <strain evidence="36">London</strain>
    </source>
</reference>
<evidence type="ECO:0000256" key="8">
    <source>
        <dbReference type="ARBA" id="ARBA00022692"/>
    </source>
</evidence>
<evidence type="ECO:0000256" key="29">
    <source>
        <dbReference type="ARBA" id="ARBA00048989"/>
    </source>
</evidence>
<keyword evidence="8" id="KW-0812">Transmembrane</keyword>
<evidence type="ECO:0000256" key="18">
    <source>
        <dbReference type="ARBA" id="ARBA00045722"/>
    </source>
</evidence>
<dbReference type="EMBL" id="CAEY01002033">
    <property type="status" value="NOT_ANNOTATED_CDS"/>
    <property type="molecule type" value="Genomic_DNA"/>
</dbReference>
<evidence type="ECO:0000256" key="17">
    <source>
        <dbReference type="ARBA" id="ARBA00023136"/>
    </source>
</evidence>
<dbReference type="GO" id="GO:0016174">
    <property type="term" value="F:NAD(P)H oxidase H2O2-forming activity"/>
    <property type="evidence" value="ECO:0007669"/>
    <property type="project" value="UniProtKB-EC"/>
</dbReference>
<name>T1KE60_TETUR</name>
<evidence type="ECO:0000256" key="28">
    <source>
        <dbReference type="ARBA" id="ARBA00048459"/>
    </source>
</evidence>
<evidence type="ECO:0000256" key="22">
    <source>
        <dbReference type="ARBA" id="ARBA00047574"/>
    </source>
</evidence>
<keyword evidence="36" id="KW-1185">Reference proteome</keyword>
<evidence type="ECO:0000256" key="32">
    <source>
        <dbReference type="ARBA" id="ARBA00049475"/>
    </source>
</evidence>
<evidence type="ECO:0000256" key="24">
    <source>
        <dbReference type="ARBA" id="ARBA00047864"/>
    </source>
</evidence>
<reference evidence="35" key="2">
    <citation type="submission" date="2015-06" db="UniProtKB">
        <authorList>
            <consortium name="EnsemblMetazoa"/>
        </authorList>
    </citation>
    <scope>IDENTIFICATION</scope>
</reference>
<evidence type="ECO:0000256" key="21">
    <source>
        <dbReference type="ARBA" id="ARBA00047426"/>
    </source>
</evidence>
<dbReference type="GO" id="GO:0050661">
    <property type="term" value="F:NADP binding"/>
    <property type="evidence" value="ECO:0007669"/>
    <property type="project" value="InterPro"/>
</dbReference>
<keyword evidence="9 33" id="KW-0256">Endoplasmic reticulum</keyword>
<dbReference type="InterPro" id="IPR002257">
    <property type="entry name" value="Flavin_mOase_5"/>
</dbReference>
<dbReference type="OMA" id="HRISGQH"/>
<evidence type="ECO:0000256" key="5">
    <source>
        <dbReference type="ARBA" id="ARBA00022481"/>
    </source>
</evidence>
<evidence type="ECO:0000256" key="33">
    <source>
        <dbReference type="PIRNR" id="PIRNR000332"/>
    </source>
</evidence>
<dbReference type="PANTHER" id="PTHR23023">
    <property type="entry name" value="DIMETHYLANILINE MONOOXYGENASE"/>
    <property type="match status" value="1"/>
</dbReference>
<accession>T1KE60</accession>
<evidence type="ECO:0000256" key="13">
    <source>
        <dbReference type="ARBA" id="ARBA00022989"/>
    </source>
</evidence>
<evidence type="ECO:0000256" key="16">
    <source>
        <dbReference type="ARBA" id="ARBA00023098"/>
    </source>
</evidence>
<evidence type="ECO:0000256" key="10">
    <source>
        <dbReference type="ARBA" id="ARBA00022827"/>
    </source>
</evidence>
<proteinExistence type="inferred from homology"/>
<comment type="cofactor">
    <cofactor evidence="1 33 34">
        <name>FAD</name>
        <dbReference type="ChEBI" id="CHEBI:57692"/>
    </cofactor>
</comment>
<comment type="subcellular location">
    <subcellularLocation>
        <location evidence="2">Endoplasmic reticulum membrane</location>
        <topology evidence="2">Single-pass membrane protein</topology>
    </subcellularLocation>
    <subcellularLocation>
        <location evidence="3">Microsome membrane</location>
    </subcellularLocation>
</comment>
<evidence type="ECO:0000256" key="19">
    <source>
        <dbReference type="ARBA" id="ARBA00045957"/>
    </source>
</evidence>
<evidence type="ECO:0000256" key="20">
    <source>
        <dbReference type="ARBA" id="ARBA00047338"/>
    </source>
</evidence>
<comment type="catalytic activity">
    <reaction evidence="23">
        <text>sulcatone + NADPH + O2 + H(+) = 4-methylpent-3-en-1-yl acetate + NADP(+) + H2O</text>
        <dbReference type="Rhea" id="RHEA:54864"/>
        <dbReference type="ChEBI" id="CHEBI:15377"/>
        <dbReference type="ChEBI" id="CHEBI:15378"/>
        <dbReference type="ChEBI" id="CHEBI:15379"/>
        <dbReference type="ChEBI" id="CHEBI:16310"/>
        <dbReference type="ChEBI" id="CHEBI:57783"/>
        <dbReference type="ChEBI" id="CHEBI:58349"/>
        <dbReference type="ChEBI" id="CHEBI:138373"/>
    </reaction>
    <physiologicalReaction direction="left-to-right" evidence="23">
        <dbReference type="Rhea" id="RHEA:54865"/>
    </physiologicalReaction>
</comment>
<keyword evidence="5" id="KW-0488">Methylation</keyword>
<comment type="catalytic activity">
    <reaction evidence="30">
        <text>heptan-4-one + NADPH + O2 + H(+) = propyl butanoate + NADP(+) + H2O</text>
        <dbReference type="Rhea" id="RHEA:54852"/>
        <dbReference type="ChEBI" id="CHEBI:15377"/>
        <dbReference type="ChEBI" id="CHEBI:15378"/>
        <dbReference type="ChEBI" id="CHEBI:15379"/>
        <dbReference type="ChEBI" id="CHEBI:57783"/>
        <dbReference type="ChEBI" id="CHEBI:58349"/>
        <dbReference type="ChEBI" id="CHEBI:89484"/>
        <dbReference type="ChEBI" id="CHEBI:89719"/>
    </reaction>
    <physiologicalReaction direction="left-to-right" evidence="30">
        <dbReference type="Rhea" id="RHEA:54853"/>
    </physiologicalReaction>
</comment>
<keyword evidence="12 33" id="KW-0521">NADP</keyword>
<comment type="catalytic activity">
    <reaction evidence="31">
        <text>N,N-dimethylaniline + NADPH + O2 + H(+) = N,N-dimethylaniline N-oxide + NADP(+) + H2O</text>
        <dbReference type="Rhea" id="RHEA:24468"/>
        <dbReference type="ChEBI" id="CHEBI:15377"/>
        <dbReference type="ChEBI" id="CHEBI:15378"/>
        <dbReference type="ChEBI" id="CHEBI:15379"/>
        <dbReference type="ChEBI" id="CHEBI:16269"/>
        <dbReference type="ChEBI" id="CHEBI:17735"/>
        <dbReference type="ChEBI" id="CHEBI:57783"/>
        <dbReference type="ChEBI" id="CHEBI:58349"/>
        <dbReference type="EC" id="1.14.13.8"/>
    </reaction>
    <physiologicalReaction direction="left-to-right" evidence="31">
        <dbReference type="Rhea" id="RHEA:24469"/>
    </physiologicalReaction>
</comment>
<dbReference type="Proteomes" id="UP000015104">
    <property type="component" value="Unassembled WGS sequence"/>
</dbReference>
<dbReference type="OrthoDB" id="66881at2759"/>
<dbReference type="Pfam" id="PF00743">
    <property type="entry name" value="FMO-like"/>
    <property type="match status" value="1"/>
</dbReference>
<dbReference type="InterPro" id="IPR020946">
    <property type="entry name" value="Flavin_mOase-like"/>
</dbReference>
<dbReference type="GO" id="GO:0004499">
    <property type="term" value="F:N,N-dimethylaniline monooxygenase activity"/>
    <property type="evidence" value="ECO:0007669"/>
    <property type="project" value="UniProtKB-UniRule"/>
</dbReference>
<keyword evidence="10 33" id="KW-0274">FAD</keyword>